<proteinExistence type="inferred from homology"/>
<keyword evidence="9" id="KW-1185">Reference proteome</keyword>
<keyword evidence="3" id="KW-0677">Repeat</keyword>
<feature type="compositionally biased region" description="Polar residues" evidence="7">
    <location>
        <begin position="344"/>
        <end position="355"/>
    </location>
</feature>
<evidence type="ECO:0000256" key="4">
    <source>
        <dbReference type="ARBA" id="ARBA00022860"/>
    </source>
</evidence>
<dbReference type="CDD" id="cd23767">
    <property type="entry name" value="IQCD"/>
    <property type="match status" value="1"/>
</dbReference>
<evidence type="ECO:0000313" key="9">
    <source>
        <dbReference type="Proteomes" id="UP001497480"/>
    </source>
</evidence>
<dbReference type="InterPro" id="IPR000048">
    <property type="entry name" value="IQ_motif_EF-hand-BS"/>
</dbReference>
<feature type="region of interest" description="Disordered" evidence="7">
    <location>
        <begin position="367"/>
        <end position="442"/>
    </location>
</feature>
<feature type="compositionally biased region" description="Polar residues" evidence="7">
    <location>
        <begin position="303"/>
        <end position="319"/>
    </location>
</feature>
<sequence>MGVSGKWIRALVGLKKSEKSDSSDKDRNKVSKFRYWRKNFIEIDNYKLQNEFGDGSMPPIGDGDVHANFDTRENLDAHYPPSTSQQAQDAANNQQITREEWAATCIQTAFRGFLARRALRALKGLVRLQALVRGHAVRKQAAITLRCMQALVRVQARFRARRVRLALESETLQQKLQQQLVNENRVRETEISNIIPREEGWCDSVGSVEEIQARILKRQEAAAKRERAMAYALTHQWQAGSRQHAIASGFEPDKSCWGWNWLERWTAERPWENRFLDIDTRDRVTGNENGATDGKNGIRPQFRSATTKTIPSNNHSKLVNQRADPSLSDGCDSSPSISAGFLEPSSTQSVKPKYNANVQNSVEVANSRPEIWSRSHSNPKERTAQLDKQSKKRLSLPNNGGGPTRTNVKGTRGTQKPIRDKPKLNGGENVNVTKSITHSTIM</sequence>
<evidence type="ECO:0000256" key="6">
    <source>
        <dbReference type="ARBA" id="ARBA00024378"/>
    </source>
</evidence>
<evidence type="ECO:0000256" key="2">
    <source>
        <dbReference type="ARBA" id="ARBA00022490"/>
    </source>
</evidence>
<dbReference type="GO" id="GO:0005737">
    <property type="term" value="C:cytoplasm"/>
    <property type="evidence" value="ECO:0007669"/>
    <property type="project" value="UniProtKB-SubCell"/>
</dbReference>
<evidence type="ECO:0000256" key="1">
    <source>
        <dbReference type="ARBA" id="ARBA00004496"/>
    </source>
</evidence>
<comment type="subcellular location">
    <subcellularLocation>
        <location evidence="1">Cytoplasm</location>
    </subcellularLocation>
</comment>
<protein>
    <submittedName>
        <fullName evidence="8">Uncharacterized protein</fullName>
    </submittedName>
</protein>
<dbReference type="Pfam" id="PF00612">
    <property type="entry name" value="IQ"/>
    <property type="match status" value="1"/>
</dbReference>
<evidence type="ECO:0000256" key="3">
    <source>
        <dbReference type="ARBA" id="ARBA00022737"/>
    </source>
</evidence>
<evidence type="ECO:0000313" key="8">
    <source>
        <dbReference type="EMBL" id="CAL0328941.1"/>
    </source>
</evidence>
<feature type="region of interest" description="Disordered" evidence="7">
    <location>
        <begin position="285"/>
        <end position="355"/>
    </location>
</feature>
<comment type="caution">
    <text evidence="8">The sequence shown here is derived from an EMBL/GenBank/DDBJ whole genome shotgun (WGS) entry which is preliminary data.</text>
</comment>
<comment type="similarity">
    <text evidence="5">Belongs to the IQD family.</text>
</comment>
<dbReference type="SMART" id="SM00015">
    <property type="entry name" value="IQ"/>
    <property type="match status" value="2"/>
</dbReference>
<keyword evidence="2" id="KW-0963">Cytoplasm</keyword>
<feature type="compositionally biased region" description="Polar residues" evidence="7">
    <location>
        <begin position="428"/>
        <end position="442"/>
    </location>
</feature>
<reference evidence="8 9" key="1">
    <citation type="submission" date="2024-03" db="EMBL/GenBank/DDBJ databases">
        <authorList>
            <person name="Martinez-Hernandez J."/>
        </authorList>
    </citation>
    <scope>NUCLEOTIDE SEQUENCE [LARGE SCALE GENOMIC DNA]</scope>
</reference>
<keyword evidence="4" id="KW-0112">Calmodulin-binding</keyword>
<dbReference type="AlphaFoldDB" id="A0AAV1Y4I1"/>
<feature type="region of interest" description="Disordered" evidence="7">
    <location>
        <begin position="74"/>
        <end position="94"/>
    </location>
</feature>
<dbReference type="Proteomes" id="UP001497480">
    <property type="component" value="Unassembled WGS sequence"/>
</dbReference>
<dbReference type="GO" id="GO:0005516">
    <property type="term" value="F:calmodulin binding"/>
    <property type="evidence" value="ECO:0007669"/>
    <property type="project" value="UniProtKB-KW"/>
</dbReference>
<feature type="compositionally biased region" description="Basic and acidic residues" evidence="7">
    <location>
        <begin position="378"/>
        <end position="389"/>
    </location>
</feature>
<name>A0AAV1Y4I1_LUPLU</name>
<evidence type="ECO:0000256" key="7">
    <source>
        <dbReference type="SAM" id="MobiDB-lite"/>
    </source>
</evidence>
<dbReference type="EMBL" id="CAXHTB010000021">
    <property type="protein sequence ID" value="CAL0328941.1"/>
    <property type="molecule type" value="Genomic_DNA"/>
</dbReference>
<gene>
    <name evidence="8" type="ORF">LLUT_LOCUS30001</name>
</gene>
<accession>A0AAV1Y4I1</accession>
<dbReference type="Gene3D" id="1.20.5.190">
    <property type="match status" value="1"/>
</dbReference>
<evidence type="ECO:0000256" key="5">
    <source>
        <dbReference type="ARBA" id="ARBA00024341"/>
    </source>
</evidence>
<comment type="subunit">
    <text evidence="6">Binds to multiple calmodulin (CaM) in the presence of Ca(2+) and CaM-like proteins.</text>
</comment>
<dbReference type="PROSITE" id="PS50096">
    <property type="entry name" value="IQ"/>
    <property type="match status" value="2"/>
</dbReference>
<dbReference type="PANTHER" id="PTHR32295">
    <property type="entry name" value="IQ-DOMAIN 5-RELATED"/>
    <property type="match status" value="1"/>
</dbReference>
<feature type="compositionally biased region" description="Polar residues" evidence="7">
    <location>
        <begin position="404"/>
        <end position="414"/>
    </location>
</feature>
<dbReference type="FunFam" id="1.20.5.190:FF:000062">
    <property type="entry name" value="IQ-domain 11"/>
    <property type="match status" value="1"/>
</dbReference>
<feature type="compositionally biased region" description="Low complexity" evidence="7">
    <location>
        <begin position="85"/>
        <end position="94"/>
    </location>
</feature>
<organism evidence="8 9">
    <name type="scientific">Lupinus luteus</name>
    <name type="common">European yellow lupine</name>
    <dbReference type="NCBI Taxonomy" id="3873"/>
    <lineage>
        <taxon>Eukaryota</taxon>
        <taxon>Viridiplantae</taxon>
        <taxon>Streptophyta</taxon>
        <taxon>Embryophyta</taxon>
        <taxon>Tracheophyta</taxon>
        <taxon>Spermatophyta</taxon>
        <taxon>Magnoliopsida</taxon>
        <taxon>eudicotyledons</taxon>
        <taxon>Gunneridae</taxon>
        <taxon>Pentapetalae</taxon>
        <taxon>rosids</taxon>
        <taxon>fabids</taxon>
        <taxon>Fabales</taxon>
        <taxon>Fabaceae</taxon>
        <taxon>Papilionoideae</taxon>
        <taxon>50 kb inversion clade</taxon>
        <taxon>genistoids sensu lato</taxon>
        <taxon>core genistoids</taxon>
        <taxon>Genisteae</taxon>
        <taxon>Lupinus</taxon>
    </lineage>
</organism>
<dbReference type="PANTHER" id="PTHR32295:SF123">
    <property type="entry name" value="PROTEIN IQ-DOMAIN 5"/>
    <property type="match status" value="1"/>
</dbReference>